<evidence type="ECO:0000256" key="11">
    <source>
        <dbReference type="ARBA" id="ARBA00023264"/>
    </source>
</evidence>
<sequence length="78" mass="9420">MAIQYIYTLITMAPCPWWYSHKKFSTIFLSSLFAWSVWNGASYYVDVFGRRFQKELEDLRREVSTYENFNVLYPSKID</sequence>
<evidence type="ECO:0000313" key="13">
    <source>
        <dbReference type="EMBL" id="QSL64509.1"/>
    </source>
</evidence>
<dbReference type="GO" id="GO:0016746">
    <property type="term" value="F:acyltransferase activity"/>
    <property type="evidence" value="ECO:0007669"/>
    <property type="project" value="UniProtKB-KW"/>
</dbReference>
<protein>
    <recommendedName>
        <fullName evidence="3">Glycerophosphocholine acyltransferase 1</fullName>
    </recommendedName>
</protein>
<evidence type="ECO:0000256" key="2">
    <source>
        <dbReference type="ARBA" id="ARBA00006675"/>
    </source>
</evidence>
<accession>A0A899FZ07</accession>
<evidence type="ECO:0000256" key="4">
    <source>
        <dbReference type="ARBA" id="ARBA00022516"/>
    </source>
</evidence>
<keyword evidence="14" id="KW-1185">Reference proteome</keyword>
<dbReference type="OrthoDB" id="5395362at2759"/>
<dbReference type="AlphaFoldDB" id="A0A899FZ07"/>
<dbReference type="PANTHER" id="PTHR31201:SF1">
    <property type="entry name" value="GLYCEROPHOSPHOCHOLINE ACYLTRANSFERASE 1"/>
    <property type="match status" value="1"/>
</dbReference>
<evidence type="ECO:0000256" key="7">
    <source>
        <dbReference type="ARBA" id="ARBA00022989"/>
    </source>
</evidence>
<dbReference type="PANTHER" id="PTHR31201">
    <property type="entry name" value="OS01G0585100 PROTEIN"/>
    <property type="match status" value="1"/>
</dbReference>
<keyword evidence="10" id="KW-0594">Phospholipid biosynthesis</keyword>
<evidence type="ECO:0000256" key="1">
    <source>
        <dbReference type="ARBA" id="ARBA00004141"/>
    </source>
</evidence>
<evidence type="ECO:0000256" key="9">
    <source>
        <dbReference type="ARBA" id="ARBA00023136"/>
    </source>
</evidence>
<gene>
    <name evidence="13" type="ORF">MERGE_001810</name>
</gene>
<proteinExistence type="inferred from homology"/>
<dbReference type="GO" id="GO:0016020">
    <property type="term" value="C:membrane"/>
    <property type="evidence" value="ECO:0007669"/>
    <property type="project" value="UniProtKB-SubCell"/>
</dbReference>
<evidence type="ECO:0000256" key="5">
    <source>
        <dbReference type="ARBA" id="ARBA00022679"/>
    </source>
</evidence>
<evidence type="ECO:0000256" key="10">
    <source>
        <dbReference type="ARBA" id="ARBA00023209"/>
    </source>
</evidence>
<name>A0A899FZ07_9ASCO</name>
<keyword evidence="12" id="KW-0012">Acyltransferase</keyword>
<keyword evidence="6" id="KW-0812">Transmembrane</keyword>
<comment type="subcellular location">
    <subcellularLocation>
        <location evidence="1">Membrane</location>
        <topology evidence="1">Multi-pass membrane protein</topology>
    </subcellularLocation>
</comment>
<keyword evidence="8" id="KW-0443">Lipid metabolism</keyword>
<comment type="similarity">
    <text evidence="2">Belongs to the GPC1 family.</text>
</comment>
<organism evidence="13 14">
    <name type="scientific">Pneumocystis wakefieldiae</name>
    <dbReference type="NCBI Taxonomy" id="38082"/>
    <lineage>
        <taxon>Eukaryota</taxon>
        <taxon>Fungi</taxon>
        <taxon>Dikarya</taxon>
        <taxon>Ascomycota</taxon>
        <taxon>Taphrinomycotina</taxon>
        <taxon>Pneumocystomycetes</taxon>
        <taxon>Pneumocystaceae</taxon>
        <taxon>Pneumocystis</taxon>
    </lineage>
</organism>
<dbReference type="GO" id="GO:0006656">
    <property type="term" value="P:phosphatidylcholine biosynthetic process"/>
    <property type="evidence" value="ECO:0007669"/>
    <property type="project" value="TreeGrafter"/>
</dbReference>
<dbReference type="EMBL" id="CP054533">
    <property type="protein sequence ID" value="QSL64509.1"/>
    <property type="molecule type" value="Genomic_DNA"/>
</dbReference>
<keyword evidence="11" id="KW-1208">Phospholipid metabolism</keyword>
<evidence type="ECO:0000256" key="12">
    <source>
        <dbReference type="ARBA" id="ARBA00023315"/>
    </source>
</evidence>
<evidence type="ECO:0000256" key="8">
    <source>
        <dbReference type="ARBA" id="ARBA00023098"/>
    </source>
</evidence>
<keyword evidence="7" id="KW-1133">Transmembrane helix</keyword>
<evidence type="ECO:0000256" key="6">
    <source>
        <dbReference type="ARBA" id="ARBA00022692"/>
    </source>
</evidence>
<reference evidence="13" key="1">
    <citation type="submission" date="2020-06" db="EMBL/GenBank/DDBJ databases">
        <title>Genomes of multiple members of Pneumocystis genus reveal paths to human pathogen Pneumocystis jirovecii.</title>
        <authorList>
            <person name="Cisse O.H."/>
            <person name="Ma L."/>
            <person name="Dekker J."/>
            <person name="Khil P."/>
            <person name="Jo J."/>
            <person name="Brenchley J."/>
            <person name="Blair R."/>
            <person name="Pahar B."/>
            <person name="Chabe M."/>
            <person name="Van Rompay K.A."/>
            <person name="Keesler R."/>
            <person name="Sukura A."/>
            <person name="Hirsch V."/>
            <person name="Kutty G."/>
            <person name="Liu Y."/>
            <person name="Peng L."/>
            <person name="Chen J."/>
            <person name="Song J."/>
            <person name="Weissenbacher-Lang C."/>
            <person name="Xu J."/>
            <person name="Upham N.S."/>
            <person name="Stajich J.E."/>
            <person name="Cuomo C.A."/>
            <person name="Cushion M.T."/>
            <person name="Kovacs J.A."/>
        </authorList>
    </citation>
    <scope>NUCLEOTIDE SEQUENCE</scope>
    <source>
        <strain evidence="13">2A</strain>
    </source>
</reference>
<evidence type="ECO:0000256" key="3">
    <source>
        <dbReference type="ARBA" id="ARBA00019082"/>
    </source>
</evidence>
<keyword evidence="9" id="KW-0472">Membrane</keyword>
<dbReference type="InterPro" id="IPR021261">
    <property type="entry name" value="GPCAT"/>
</dbReference>
<keyword evidence="4" id="KW-0444">Lipid biosynthesis</keyword>
<dbReference type="Proteomes" id="UP000663699">
    <property type="component" value="Chromosome 2"/>
</dbReference>
<keyword evidence="5" id="KW-0808">Transferase</keyword>
<evidence type="ECO:0000313" key="14">
    <source>
        <dbReference type="Proteomes" id="UP000663699"/>
    </source>
</evidence>